<feature type="chain" id="PRO_5042136744" evidence="2">
    <location>
        <begin position="23"/>
        <end position="1480"/>
    </location>
</feature>
<gene>
    <name evidence="4" type="ORF">LKE05_01485</name>
</gene>
<comment type="caution">
    <text evidence="4">The sequence shown here is derived from an EMBL/GenBank/DDBJ whole genome shotgun (WGS) entry which is preliminary data.</text>
</comment>
<dbReference type="PROSITE" id="PS51272">
    <property type="entry name" value="SLH"/>
    <property type="match status" value="1"/>
</dbReference>
<organism evidence="4 5">
    <name type="scientific">Hominilimicola fabiformis</name>
    <dbReference type="NCBI Taxonomy" id="2885356"/>
    <lineage>
        <taxon>Bacteria</taxon>
        <taxon>Bacillati</taxon>
        <taxon>Bacillota</taxon>
        <taxon>Clostridia</taxon>
        <taxon>Eubacteriales</taxon>
        <taxon>Oscillospiraceae</taxon>
        <taxon>Hominilimicola</taxon>
    </lineage>
</organism>
<sequence>MKRIISFILTFCMLMSLTAAFAENDNEIENNENIIDTSSLTDENVLYKAIQEKNGFSLFGLDDSNDEGITTDFDVVMGFDMSYSMYEYDINGDKRWIDSFKSISEQVPEDTRYAVLSSNSEGFTDDLDKAISDVQEKEYTGTNDIISILDRTISVFDEESSNRNKVVLVTTHKVDDISALKDKMDELSDYGIIPFVFVLNADTNNALNMDGIYQCPTDLDLRLSISDLYLAFCEFNMTEAAQTYANTIDYNVYRVLSDFRTDRHMFVGADNNAGLQMASMLNMYKCVPLKASIGTKNQSEYDLFNTSSYSGNNIDLKDKLQSFVSGENAKFGEVPYDFQYVWNSIFGQISNNRKIIISNPDITQAATVLRKNMKRRFPMMMKHDDEWEIVYEYRNPIGGSLVRYNENKEIEFNKIQAVFDTYEYLMSTVGKATNLYEKVTRTNSEITVEIQYPSNYDFTIDNEQNDLNTIRREALDGKSGYIDFNSVDKTLYVTAQCTGENTERNFVVGSLVTFTNGLADIYGANKVYYTRYYRDITINDWFHDYIFKATNLGIVSGTDENKFEPNNTITLAQLFRMMFESAKVDGILTADDNPTTYWAYPYMKKASELGFKTIDDQDIDVSINKLDKLITIGETKVSRGEAAKYICQLFFDQRKEVNVPTLLYDKVENIENERKNAYKNFIDVSGNKNENYIYKLYMNNILNGQDKNTMAPDADIRRSEICTILIKCLFDMDENIPVIIANIEENTEAVPVDVYMTTDERIIKNISFNNNNKAAFNIHIEDDEEYEVAIDGGTEATIQGEMDCIEGTGTFTPETTQKGNFVYTIRGPGVFQLNLVRTGIDIINLKITNISTQSQVIPLNQVITQDMINRNKLSFTAEKNGCYIINVTPGTTFNLTDQAGRKVEEYYTELYRGFNSNVPQFITQKMRGVNRELNYIDSNGNKTSLTEECACYKYYLEKGTTITIDNISNNEYKLQVDEPQDGDIVFHQHENEGEYFIYSDAPEAITDNTLADYAPYAFIREEHLGKGKYTFMSWHLNYSSEDVTMDVQLYSENAKIKVNAIGINAPQIDRWDSDWTSPQAILNMEYFKCEKIFKVKTNEYDNRLYGRIDEGYYTLNSAEGNSVWLQDIYNKKIYNNGYNKNILEYPRLPKYNDDQMPFYIIFEFEVLEGEVVLNQMAYNNRENIMSIGENNAPYIGEGAFKGISNTPNEVISDFSYEIKGDEKYIPVRTFNLNNPLGYKSVFWESNVNPQQDATPNVNIPGIEDGNGNLYKYRVRDIATETELLKFRYVDNSKKDRYDYDTDDNVWYFDEFHDRNYSADSSIVGDVPNRLIATEAALNRYDGENERNKLPIANYSVIETYNIKLKNSTESTKTIEFILDSESCEFLYLENLHKKPVMLSKGSHTRAQVMYYIVLEPNQEIEYKMKTGLFTANDGSMRNCFKIYEGEKDYGEIVGQDGEKHPVHIVNNLHDYDDDWNYPRQ</sequence>
<dbReference type="Pfam" id="PF00395">
    <property type="entry name" value="SLH"/>
    <property type="match status" value="2"/>
</dbReference>
<dbReference type="InterPro" id="IPR001119">
    <property type="entry name" value="SLH_dom"/>
</dbReference>
<feature type="signal peptide" evidence="2">
    <location>
        <begin position="1"/>
        <end position="22"/>
    </location>
</feature>
<evidence type="ECO:0000313" key="4">
    <source>
        <dbReference type="EMBL" id="MCC2209468.1"/>
    </source>
</evidence>
<dbReference type="EMBL" id="JAJEQM010000002">
    <property type="protein sequence ID" value="MCC2209468.1"/>
    <property type="molecule type" value="Genomic_DNA"/>
</dbReference>
<keyword evidence="1" id="KW-0677">Repeat</keyword>
<accession>A0AAE3J862</accession>
<dbReference type="Gene3D" id="3.40.50.410">
    <property type="entry name" value="von Willebrand factor, type A domain"/>
    <property type="match status" value="1"/>
</dbReference>
<evidence type="ECO:0000259" key="3">
    <source>
        <dbReference type="PROSITE" id="PS51272"/>
    </source>
</evidence>
<evidence type="ECO:0000256" key="1">
    <source>
        <dbReference type="ARBA" id="ARBA00022737"/>
    </source>
</evidence>
<dbReference type="SUPFAM" id="SSF53300">
    <property type="entry name" value="vWA-like"/>
    <property type="match status" value="1"/>
</dbReference>
<reference evidence="4 5" key="1">
    <citation type="submission" date="2021-10" db="EMBL/GenBank/DDBJ databases">
        <title>Anaerobic single-cell dispensing facilitates the cultivation of human gut bacteria.</title>
        <authorList>
            <person name="Afrizal A."/>
        </authorList>
    </citation>
    <scope>NUCLEOTIDE SEQUENCE [LARGE SCALE GENOMIC DNA]</scope>
    <source>
        <strain evidence="4 5">CLA-AA-H232</strain>
    </source>
</reference>
<keyword evidence="2" id="KW-0732">Signal</keyword>
<proteinExistence type="predicted"/>
<dbReference type="RefSeq" id="WP_308455707.1">
    <property type="nucleotide sequence ID" value="NZ_JAJEQM010000002.1"/>
</dbReference>
<dbReference type="Proteomes" id="UP001198242">
    <property type="component" value="Unassembled WGS sequence"/>
</dbReference>
<feature type="domain" description="SLH" evidence="3">
    <location>
        <begin position="529"/>
        <end position="592"/>
    </location>
</feature>
<keyword evidence="5" id="KW-1185">Reference proteome</keyword>
<evidence type="ECO:0000256" key="2">
    <source>
        <dbReference type="SAM" id="SignalP"/>
    </source>
</evidence>
<dbReference type="InterPro" id="IPR036465">
    <property type="entry name" value="vWFA_dom_sf"/>
</dbReference>
<protein>
    <submittedName>
        <fullName evidence="4">S-layer homology domain-containing protein</fullName>
    </submittedName>
</protein>
<evidence type="ECO:0000313" key="5">
    <source>
        <dbReference type="Proteomes" id="UP001198242"/>
    </source>
</evidence>
<name>A0AAE3J862_9FIRM</name>